<dbReference type="FunFam" id="1.10.510.10:FF:000060">
    <property type="entry name" value="G-type lectin S-receptor-like serine/threonine-protein kinase"/>
    <property type="match status" value="1"/>
</dbReference>
<dbReference type="SUPFAM" id="SSF103657">
    <property type="entry name" value="BAR/IMD domain-like"/>
    <property type="match status" value="1"/>
</dbReference>
<keyword evidence="18" id="KW-0175">Coiled coil</keyword>
<evidence type="ECO:0000256" key="5">
    <source>
        <dbReference type="ARBA" id="ARBA00022475"/>
    </source>
</evidence>
<dbReference type="SMART" id="SM00220">
    <property type="entry name" value="S_TKc"/>
    <property type="match status" value="1"/>
</dbReference>
<dbReference type="InterPro" id="IPR001452">
    <property type="entry name" value="SH3_domain"/>
</dbReference>
<dbReference type="InterPro" id="IPR027267">
    <property type="entry name" value="AH/BAR_dom_sf"/>
</dbReference>
<dbReference type="InterPro" id="IPR001480">
    <property type="entry name" value="Bulb-type_lectin_dom"/>
</dbReference>
<evidence type="ECO:0000256" key="10">
    <source>
        <dbReference type="ARBA" id="ARBA00022777"/>
    </source>
</evidence>
<feature type="domain" description="Apple" evidence="23">
    <location>
        <begin position="348"/>
        <end position="430"/>
    </location>
</feature>
<dbReference type="PROSITE" id="PS00107">
    <property type="entry name" value="PROTEIN_KINASE_ATP"/>
    <property type="match status" value="1"/>
</dbReference>
<dbReference type="PROSITE" id="PS50002">
    <property type="entry name" value="SH3"/>
    <property type="match status" value="1"/>
</dbReference>
<evidence type="ECO:0000259" key="21">
    <source>
        <dbReference type="PROSITE" id="PS50011"/>
    </source>
</evidence>
<dbReference type="SUPFAM" id="SSF50044">
    <property type="entry name" value="SH3-domain"/>
    <property type="match status" value="1"/>
</dbReference>
<dbReference type="Gene3D" id="2.30.30.40">
    <property type="entry name" value="SH3 Domains"/>
    <property type="match status" value="1"/>
</dbReference>
<dbReference type="FunFam" id="3.30.200.20:FF:000195">
    <property type="entry name" value="G-type lectin S-receptor-like serine/threonine-protein kinase"/>
    <property type="match status" value="1"/>
</dbReference>
<dbReference type="Gene3D" id="2.90.10.10">
    <property type="entry name" value="Bulb-type lectin domain"/>
    <property type="match status" value="1"/>
</dbReference>
<keyword evidence="19" id="KW-0472">Membrane</keyword>
<keyword evidence="9 17" id="KW-0547">Nucleotide-binding</keyword>
<keyword evidence="4 16" id="KW-0728">SH3 domain</keyword>
<reference evidence="24 25" key="1">
    <citation type="journal article" date="2020" name="Nat. Food">
        <title>A phased Vanilla planifolia genome enables genetic improvement of flavour and production.</title>
        <authorList>
            <person name="Hasing T."/>
            <person name="Tang H."/>
            <person name="Brym M."/>
            <person name="Khazi F."/>
            <person name="Huang T."/>
            <person name="Chambers A.H."/>
        </authorList>
    </citation>
    <scope>NUCLEOTIDE SEQUENCE [LARGE SCALE GENOMIC DNA]</scope>
    <source>
        <tissue evidence="24">Leaf</tissue>
    </source>
</reference>
<dbReference type="InterPro" id="IPR001245">
    <property type="entry name" value="Ser-Thr/Tyr_kinase_cat_dom"/>
</dbReference>
<protein>
    <recommendedName>
        <fullName evidence="3">non-specific serine/threonine protein kinase</fullName>
        <ecNumber evidence="3">2.7.11.1</ecNumber>
    </recommendedName>
</protein>
<dbReference type="PROSITE" id="PS00108">
    <property type="entry name" value="PROTEIN_KINASE_ST"/>
    <property type="match status" value="1"/>
</dbReference>
<dbReference type="EC" id="2.7.11.1" evidence="3"/>
<comment type="catalytic activity">
    <reaction evidence="14">
        <text>L-threonyl-[protein] + ATP = O-phospho-L-threonyl-[protein] + ADP + H(+)</text>
        <dbReference type="Rhea" id="RHEA:46608"/>
        <dbReference type="Rhea" id="RHEA-COMP:11060"/>
        <dbReference type="Rhea" id="RHEA-COMP:11605"/>
        <dbReference type="ChEBI" id="CHEBI:15378"/>
        <dbReference type="ChEBI" id="CHEBI:30013"/>
        <dbReference type="ChEBI" id="CHEBI:30616"/>
        <dbReference type="ChEBI" id="CHEBI:61977"/>
        <dbReference type="ChEBI" id="CHEBI:456216"/>
        <dbReference type="EC" id="2.7.11.1"/>
    </reaction>
</comment>
<evidence type="ECO:0000259" key="23">
    <source>
        <dbReference type="PROSITE" id="PS50948"/>
    </source>
</evidence>
<dbReference type="InterPro" id="IPR036426">
    <property type="entry name" value="Bulb-type_lectin_dom_sf"/>
</dbReference>
<dbReference type="Gene3D" id="1.20.1270.60">
    <property type="entry name" value="Arfaptin homology (AH) domain/BAR domain"/>
    <property type="match status" value="1"/>
</dbReference>
<dbReference type="InterPro" id="IPR036028">
    <property type="entry name" value="SH3-like_dom_sf"/>
</dbReference>
<feature type="transmembrane region" description="Helical" evidence="19">
    <location>
        <begin position="445"/>
        <end position="467"/>
    </location>
</feature>
<accession>A0A835QGW7</accession>
<keyword evidence="7" id="KW-0808">Transferase</keyword>
<dbReference type="OrthoDB" id="4062651at2759"/>
<keyword evidence="11 17" id="KW-0067">ATP-binding</keyword>
<evidence type="ECO:0000256" key="2">
    <source>
        <dbReference type="ARBA" id="ARBA00006529"/>
    </source>
</evidence>
<keyword evidence="5" id="KW-1003">Cell membrane</keyword>
<dbReference type="PROSITE" id="PS50927">
    <property type="entry name" value="BULB_LECTIN"/>
    <property type="match status" value="1"/>
</dbReference>
<dbReference type="Pfam" id="PF01453">
    <property type="entry name" value="B_lectin"/>
    <property type="match status" value="1"/>
</dbReference>
<dbReference type="PANTHER" id="PTHR27002">
    <property type="entry name" value="RECEPTOR-LIKE SERINE/THREONINE-PROTEIN KINASE SD1-8"/>
    <property type="match status" value="1"/>
</dbReference>
<dbReference type="CDD" id="cd14066">
    <property type="entry name" value="STKc_IRAK"/>
    <property type="match status" value="1"/>
</dbReference>
<dbReference type="Pfam" id="PF00954">
    <property type="entry name" value="S_locus_glycop"/>
    <property type="match status" value="1"/>
</dbReference>
<evidence type="ECO:0000259" key="22">
    <source>
        <dbReference type="PROSITE" id="PS50927"/>
    </source>
</evidence>
<dbReference type="SUPFAM" id="SSF51110">
    <property type="entry name" value="alpha-D-mannose-specific plant lectins"/>
    <property type="match status" value="1"/>
</dbReference>
<evidence type="ECO:0000256" key="4">
    <source>
        <dbReference type="ARBA" id="ARBA00022443"/>
    </source>
</evidence>
<evidence type="ECO:0000256" key="16">
    <source>
        <dbReference type="PROSITE-ProRule" id="PRU00192"/>
    </source>
</evidence>
<keyword evidence="10" id="KW-0418">Kinase</keyword>
<dbReference type="PANTHER" id="PTHR27002:SF616">
    <property type="entry name" value="RECEPTOR-LIKE SERINE_THREONINE-PROTEIN KINASE"/>
    <property type="match status" value="1"/>
</dbReference>
<feature type="domain" description="SH3" evidence="20">
    <location>
        <begin position="1100"/>
        <end position="1159"/>
    </location>
</feature>
<name>A0A835QGW7_VANPL</name>
<keyword evidence="12" id="KW-1015">Disulfide bond</keyword>
<evidence type="ECO:0000256" key="18">
    <source>
        <dbReference type="SAM" id="Coils"/>
    </source>
</evidence>
<dbReference type="CDD" id="cd01098">
    <property type="entry name" value="PAN_AP_plant"/>
    <property type="match status" value="1"/>
</dbReference>
<dbReference type="PROSITE" id="PS50948">
    <property type="entry name" value="PAN"/>
    <property type="match status" value="1"/>
</dbReference>
<evidence type="ECO:0000256" key="15">
    <source>
        <dbReference type="ARBA" id="ARBA00048679"/>
    </source>
</evidence>
<evidence type="ECO:0000256" key="19">
    <source>
        <dbReference type="SAM" id="Phobius"/>
    </source>
</evidence>
<dbReference type="GO" id="GO:0048544">
    <property type="term" value="P:recognition of pollen"/>
    <property type="evidence" value="ECO:0007669"/>
    <property type="project" value="InterPro"/>
</dbReference>
<evidence type="ECO:0000256" key="14">
    <source>
        <dbReference type="ARBA" id="ARBA00047899"/>
    </source>
</evidence>
<keyword evidence="6" id="KW-0723">Serine/threonine-protein kinase</keyword>
<evidence type="ECO:0000256" key="11">
    <source>
        <dbReference type="ARBA" id="ARBA00022840"/>
    </source>
</evidence>
<proteinExistence type="inferred from homology"/>
<evidence type="ECO:0000256" key="9">
    <source>
        <dbReference type="ARBA" id="ARBA00022741"/>
    </source>
</evidence>
<dbReference type="EMBL" id="JADCNM010000009">
    <property type="protein sequence ID" value="KAG0468528.1"/>
    <property type="molecule type" value="Genomic_DNA"/>
</dbReference>
<evidence type="ECO:0000256" key="7">
    <source>
        <dbReference type="ARBA" id="ARBA00022679"/>
    </source>
</evidence>
<feature type="domain" description="Bulb-type lectin" evidence="22">
    <location>
        <begin position="38"/>
        <end position="159"/>
    </location>
</feature>
<dbReference type="Proteomes" id="UP000639772">
    <property type="component" value="Chromosome 9"/>
</dbReference>
<dbReference type="Pfam" id="PF07714">
    <property type="entry name" value="PK_Tyr_Ser-Thr"/>
    <property type="match status" value="1"/>
</dbReference>
<evidence type="ECO:0000256" key="17">
    <source>
        <dbReference type="PROSITE-ProRule" id="PRU10141"/>
    </source>
</evidence>
<evidence type="ECO:0000256" key="12">
    <source>
        <dbReference type="ARBA" id="ARBA00023157"/>
    </source>
</evidence>
<organism evidence="24 25">
    <name type="scientific">Vanilla planifolia</name>
    <name type="common">Vanilla</name>
    <dbReference type="NCBI Taxonomy" id="51239"/>
    <lineage>
        <taxon>Eukaryota</taxon>
        <taxon>Viridiplantae</taxon>
        <taxon>Streptophyta</taxon>
        <taxon>Embryophyta</taxon>
        <taxon>Tracheophyta</taxon>
        <taxon>Spermatophyta</taxon>
        <taxon>Magnoliopsida</taxon>
        <taxon>Liliopsida</taxon>
        <taxon>Asparagales</taxon>
        <taxon>Orchidaceae</taxon>
        <taxon>Vanilloideae</taxon>
        <taxon>Vanilleae</taxon>
        <taxon>Vanilla</taxon>
    </lineage>
</organism>
<gene>
    <name evidence="24" type="ORF">HPP92_017856</name>
</gene>
<dbReference type="SUPFAM" id="SSF56112">
    <property type="entry name" value="Protein kinase-like (PK-like)"/>
    <property type="match status" value="1"/>
</dbReference>
<comment type="subcellular location">
    <subcellularLocation>
        <location evidence="1">Cell membrane</location>
        <topology evidence="1">Single-pass type I membrane protein</topology>
    </subcellularLocation>
</comment>
<keyword evidence="8" id="KW-0732">Signal</keyword>
<dbReference type="Gene3D" id="1.10.510.10">
    <property type="entry name" value="Transferase(Phosphotransferase) domain 1"/>
    <property type="match status" value="1"/>
</dbReference>
<dbReference type="AlphaFoldDB" id="A0A835QGW7"/>
<keyword evidence="13" id="KW-0325">Glycoprotein</keyword>
<dbReference type="Pfam" id="PF08276">
    <property type="entry name" value="PAN_2"/>
    <property type="match status" value="1"/>
</dbReference>
<evidence type="ECO:0000313" key="24">
    <source>
        <dbReference type="EMBL" id="KAG0468528.1"/>
    </source>
</evidence>
<sequence>MVRRNKSCQSSKAMGRSVVPIFPFLLFCLNLFHPSAAIDSLIPNQFLTAGSILVSSGGNFELGFFTVGSSKPGRLFLGIRYGKVSDQKIIWVANRQSPVTSPNATLSLSADGSLVIYQNNIALWSTNTSGLRNPSLKLYDSGNLVLTDGSTDVFWQSFDHPSDAFLPDMELGLDLKHGLEKKLISWTATDDPYPGEFSYGARRTGSSELVIWNGTSIRYRTGPWAGVSWSGIPQMNSDLHFIFKFVVRPDRIAYSYESVNKSVATFIALSNNGLLQRLVWLGGGWQQYWRLPEDKCDEYRTCGPFGICNVYYPEGVCKCLRGFEPRSPVDWTLRDFSSGCRRRTILGCSQERSGDGFVKVQGVKPPDTQNVTVAVGVDSVEACGELCLKNCSCVAYVVLGGNCLWWVGELIDIKEFAAGTGWVDVYLRLAASELDSAGSNKKKHLLTIIIPLVFLLLIFLCIGLYLLKKKRNHDAFHAYVKESRGKEMELPLFDMITIETATMNFSSANKLGEGGFGSVYKGQLRDGQEIAVKRLSRYSFQGLDEFMNEVMLIANLQHRNLVRLLGCCIQREERLLVYEYMPNKSLDSFIFDKTNGKLLGWLQRFEIILGIARGLLYLHQDSRLLIVHRDLKVSNVLLDKDMNPKISDFGMARIVKGDKLEESTEKVVGTYGYMSPEYAMHGIFSVKSDVFSFGVIILEIITGKKNRVVDPSEPHISLVGHAWQLWSENRSLELVDDALNCEYSACQFLRCMQIGLLCVQEDTDERPTMASVVLMLGSEGVALPEPKKPGFCPKDCLKIKEFSTSDQISTVKVVLMDKLRRQASKLREQVAKQQQAVIKQFSGSGYESSDVMVIDEVELYRHQQLEKLYKSTRTARDFQKDVVRAGDVFASIGQRHIEAGTKLAEDCYKYGGENHASDGTLAKAASLYGSSLVNVEREYEEYNRHLITQIMEPLRAMATGTALEDARHLAQRYSRMRHEAELQVGEISRRQSRVKEIPILENTSKLQSSESKMQDLKANMAVLGKEAAAALAAVEAQQQRLTFQRLVAMVEAEKSFHLRVAAILDDVEAEILSEKQKKESAIPSVPNPAPPLISKRSEEVLYFLAEAMHPFTAASEKELSLAAGDYVVVRKVDSSGWSEGECKGKAGWFPSAYVERRQNIPPNKALS</sequence>
<dbReference type="GO" id="GO:0004674">
    <property type="term" value="F:protein serine/threonine kinase activity"/>
    <property type="evidence" value="ECO:0007669"/>
    <property type="project" value="UniProtKB-KW"/>
</dbReference>
<comment type="similarity">
    <text evidence="2">Belongs to the protein kinase superfamily. STE Ser/Thr protein kinase family. MAP kinase kinase kinase subfamily.</text>
</comment>
<evidence type="ECO:0000256" key="13">
    <source>
        <dbReference type="ARBA" id="ARBA00023180"/>
    </source>
</evidence>
<dbReference type="InterPro" id="IPR008271">
    <property type="entry name" value="Ser/Thr_kinase_AS"/>
</dbReference>
<evidence type="ECO:0000313" key="25">
    <source>
        <dbReference type="Proteomes" id="UP000639772"/>
    </source>
</evidence>
<dbReference type="InterPro" id="IPR003609">
    <property type="entry name" value="Pan_app"/>
</dbReference>
<dbReference type="SMART" id="SM00473">
    <property type="entry name" value="PAN_AP"/>
    <property type="match status" value="1"/>
</dbReference>
<feature type="coiled-coil region" evidence="18">
    <location>
        <begin position="963"/>
        <end position="1026"/>
    </location>
</feature>
<dbReference type="InterPro" id="IPR011009">
    <property type="entry name" value="Kinase-like_dom_sf"/>
</dbReference>
<evidence type="ECO:0000256" key="8">
    <source>
        <dbReference type="ARBA" id="ARBA00022729"/>
    </source>
</evidence>
<evidence type="ECO:0000256" key="3">
    <source>
        <dbReference type="ARBA" id="ARBA00012513"/>
    </source>
</evidence>
<evidence type="ECO:0000256" key="1">
    <source>
        <dbReference type="ARBA" id="ARBA00004251"/>
    </source>
</evidence>
<dbReference type="GO" id="GO:0051707">
    <property type="term" value="P:response to other organism"/>
    <property type="evidence" value="ECO:0007669"/>
    <property type="project" value="UniProtKB-ARBA"/>
</dbReference>
<dbReference type="GO" id="GO:0005886">
    <property type="term" value="C:plasma membrane"/>
    <property type="evidence" value="ECO:0007669"/>
    <property type="project" value="UniProtKB-SubCell"/>
</dbReference>
<dbReference type="InterPro" id="IPR017441">
    <property type="entry name" value="Protein_kinase_ATP_BS"/>
</dbReference>
<dbReference type="InterPro" id="IPR000858">
    <property type="entry name" value="S_locus_glycoprot_dom"/>
</dbReference>
<dbReference type="CDD" id="cd00028">
    <property type="entry name" value="B_lectin"/>
    <property type="match status" value="1"/>
</dbReference>
<dbReference type="SMART" id="SM00326">
    <property type="entry name" value="SH3"/>
    <property type="match status" value="1"/>
</dbReference>
<dbReference type="InterPro" id="IPR000719">
    <property type="entry name" value="Prot_kinase_dom"/>
</dbReference>
<evidence type="ECO:0000259" key="20">
    <source>
        <dbReference type="PROSITE" id="PS50002"/>
    </source>
</evidence>
<dbReference type="PROSITE" id="PS50011">
    <property type="entry name" value="PROTEIN_KINASE_DOM"/>
    <property type="match status" value="1"/>
</dbReference>
<comment type="caution">
    <text evidence="24">The sequence shown here is derived from an EMBL/GenBank/DDBJ whole genome shotgun (WGS) entry which is preliminary data.</text>
</comment>
<feature type="binding site" evidence="17">
    <location>
        <position position="533"/>
    </location>
    <ligand>
        <name>ATP</name>
        <dbReference type="ChEBI" id="CHEBI:30616"/>
    </ligand>
</feature>
<dbReference type="SMART" id="SM00108">
    <property type="entry name" value="B_lectin"/>
    <property type="match status" value="1"/>
</dbReference>
<dbReference type="Pfam" id="PF14604">
    <property type="entry name" value="SH3_9"/>
    <property type="match status" value="1"/>
</dbReference>
<feature type="domain" description="Protein kinase" evidence="21">
    <location>
        <begin position="505"/>
        <end position="781"/>
    </location>
</feature>
<comment type="catalytic activity">
    <reaction evidence="15">
        <text>L-seryl-[protein] + ATP = O-phospho-L-seryl-[protein] + ADP + H(+)</text>
        <dbReference type="Rhea" id="RHEA:17989"/>
        <dbReference type="Rhea" id="RHEA-COMP:9863"/>
        <dbReference type="Rhea" id="RHEA-COMP:11604"/>
        <dbReference type="ChEBI" id="CHEBI:15378"/>
        <dbReference type="ChEBI" id="CHEBI:29999"/>
        <dbReference type="ChEBI" id="CHEBI:30616"/>
        <dbReference type="ChEBI" id="CHEBI:83421"/>
        <dbReference type="ChEBI" id="CHEBI:456216"/>
        <dbReference type="EC" id="2.7.11.1"/>
    </reaction>
</comment>
<dbReference type="Gene3D" id="3.30.200.20">
    <property type="entry name" value="Phosphorylase Kinase, domain 1"/>
    <property type="match status" value="1"/>
</dbReference>
<evidence type="ECO:0000256" key="6">
    <source>
        <dbReference type="ARBA" id="ARBA00022527"/>
    </source>
</evidence>
<keyword evidence="19" id="KW-0812">Transmembrane</keyword>
<keyword evidence="19" id="KW-1133">Transmembrane helix</keyword>
<dbReference type="GO" id="GO:0005524">
    <property type="term" value="F:ATP binding"/>
    <property type="evidence" value="ECO:0007669"/>
    <property type="project" value="UniProtKB-UniRule"/>
</dbReference>